<accession>A0AC35U366</accession>
<proteinExistence type="predicted"/>
<evidence type="ECO:0000313" key="1">
    <source>
        <dbReference type="Proteomes" id="UP000095286"/>
    </source>
</evidence>
<name>A0AC35U366_9BILA</name>
<reference evidence="2" key="1">
    <citation type="submission" date="2016-11" db="UniProtKB">
        <authorList>
            <consortium name="WormBaseParasite"/>
        </authorList>
    </citation>
    <scope>IDENTIFICATION</scope>
    <source>
        <strain evidence="2">KR3021</strain>
    </source>
</reference>
<dbReference type="Proteomes" id="UP000095286">
    <property type="component" value="Unplaced"/>
</dbReference>
<protein>
    <submittedName>
        <fullName evidence="2">Aquaporin</fullName>
    </submittedName>
</protein>
<dbReference type="WBParaSite" id="RSKR_0000689200.1">
    <property type="protein sequence ID" value="RSKR_0000689200.1"/>
    <property type="gene ID" value="RSKR_0000689200"/>
</dbReference>
<organism evidence="1 2">
    <name type="scientific">Rhabditophanes sp. KR3021</name>
    <dbReference type="NCBI Taxonomy" id="114890"/>
    <lineage>
        <taxon>Eukaryota</taxon>
        <taxon>Metazoa</taxon>
        <taxon>Ecdysozoa</taxon>
        <taxon>Nematoda</taxon>
        <taxon>Chromadorea</taxon>
        <taxon>Rhabditida</taxon>
        <taxon>Tylenchina</taxon>
        <taxon>Panagrolaimomorpha</taxon>
        <taxon>Strongyloidoidea</taxon>
        <taxon>Alloionematidae</taxon>
        <taxon>Rhabditophanes</taxon>
    </lineage>
</organism>
<evidence type="ECO:0000313" key="2">
    <source>
        <dbReference type="WBParaSite" id="RSKR_0000689200.1"/>
    </source>
</evidence>
<sequence>MATVQQTVSEYLHTDHPIIREFLAEFFGTFFLLLIGTAANVQLATTGGTNQMAVPVAWGIGFAFAVYLAANVSGAHLNPAISFTQVVLGNLSFAKLPHYIIAQMLGAFTGTFVSYMGHYDDIQKIAQQGIGNNSMDLRIAGLFTTFPAPHMSAIGSIFDQIIGTAILALAICLITDKRYRNSAPASAGLCGLTMAMIALSFGVNGGFAINPARDFGPRFFFWVAGYGGKVFSYGSYYFYIPLLAPFVGGIIGAWLYKIFIGLHGLNEVLEITTVKSVHLPH</sequence>